<dbReference type="AlphaFoldDB" id="A0A380FCU4"/>
<protein>
    <submittedName>
        <fullName evidence="4">Glycerate kinase</fullName>
    </submittedName>
</protein>
<dbReference type="EMBL" id="UHDK01000001">
    <property type="protein sequence ID" value="SUM31978.1"/>
    <property type="molecule type" value="Genomic_DNA"/>
</dbReference>
<comment type="similarity">
    <text evidence="1">Belongs to the glycerate kinase type-1 family.</text>
</comment>
<dbReference type="Gene3D" id="3.90.1510.10">
    <property type="entry name" value="Glycerate kinase, domain 2"/>
    <property type="match status" value="1"/>
</dbReference>
<accession>A0A380FCU4</accession>
<dbReference type="Proteomes" id="UP000255277">
    <property type="component" value="Unassembled WGS sequence"/>
</dbReference>
<sequence length="217" mass="24227">MKVLVAMDEFNGIISSYQANRYVEEAVASQIERADIVQVPLFNGRHELMDSVFLWQSGTKYRIMTHDADMNKVEAVYGITDNDVTVIEGNLFLKGTKPINQRTSYGLGELIVDALENHAKHIIISLGGIDSFDGGAGMLQALGMKFYDDEANEVDVTEGTRVLKYIRKIDASGLHPQLKDVRLQLMSDFDSKLYGKESEIIQLHEQLGLGAKRCGRN</sequence>
<dbReference type="SUPFAM" id="SSF110738">
    <property type="entry name" value="Glycerate kinase I"/>
    <property type="match status" value="1"/>
</dbReference>
<reference evidence="4 5" key="1">
    <citation type="submission" date="2018-06" db="EMBL/GenBank/DDBJ databases">
        <authorList>
            <consortium name="Pathogen Informatics"/>
            <person name="Doyle S."/>
        </authorList>
    </citation>
    <scope>NUCLEOTIDE SEQUENCE [LARGE SCALE GENOMIC DNA]</scope>
    <source>
        <strain evidence="4 5">NCTC12195</strain>
    </source>
</reference>
<evidence type="ECO:0000313" key="4">
    <source>
        <dbReference type="EMBL" id="SUM31978.1"/>
    </source>
</evidence>
<dbReference type="InterPro" id="IPR036129">
    <property type="entry name" value="Glycerate_kinase_sf"/>
</dbReference>
<evidence type="ECO:0000256" key="1">
    <source>
        <dbReference type="ARBA" id="ARBA00006284"/>
    </source>
</evidence>
<dbReference type="InterPro" id="IPR004381">
    <property type="entry name" value="Glycerate_kinase"/>
</dbReference>
<dbReference type="GO" id="GO:0008887">
    <property type="term" value="F:glycerate kinase activity"/>
    <property type="evidence" value="ECO:0007669"/>
    <property type="project" value="InterPro"/>
</dbReference>
<dbReference type="PANTHER" id="PTHR21599:SF0">
    <property type="entry name" value="GLYCERATE KINASE"/>
    <property type="match status" value="1"/>
</dbReference>
<name>A0A380FCU4_STAGA</name>
<evidence type="ECO:0000256" key="3">
    <source>
        <dbReference type="ARBA" id="ARBA00022777"/>
    </source>
</evidence>
<gene>
    <name evidence="4" type="ORF">NCTC12195_01415</name>
</gene>
<dbReference type="InterPro" id="IPR018193">
    <property type="entry name" value="Glyc_kinase_flavodox-like_fold"/>
</dbReference>
<dbReference type="Gene3D" id="3.40.50.10350">
    <property type="entry name" value="Glycerate kinase, domain 1"/>
    <property type="match status" value="1"/>
</dbReference>
<proteinExistence type="inferred from homology"/>
<keyword evidence="3 4" id="KW-0418">Kinase</keyword>
<evidence type="ECO:0000313" key="5">
    <source>
        <dbReference type="Proteomes" id="UP000255277"/>
    </source>
</evidence>
<keyword evidence="2" id="KW-0808">Transferase</keyword>
<dbReference type="STRING" id="1293.SH09_03400"/>
<dbReference type="PANTHER" id="PTHR21599">
    <property type="entry name" value="GLYCERATE KINASE"/>
    <property type="match status" value="1"/>
</dbReference>
<dbReference type="InterPro" id="IPR018197">
    <property type="entry name" value="Glycerate_kinase_RE-like"/>
</dbReference>
<dbReference type="Pfam" id="PF02595">
    <property type="entry name" value="Gly_kinase"/>
    <property type="match status" value="1"/>
</dbReference>
<organism evidence="4 5">
    <name type="scientific">Staphylococcus gallinarum</name>
    <dbReference type="NCBI Taxonomy" id="1293"/>
    <lineage>
        <taxon>Bacteria</taxon>
        <taxon>Bacillati</taxon>
        <taxon>Bacillota</taxon>
        <taxon>Bacilli</taxon>
        <taxon>Bacillales</taxon>
        <taxon>Staphylococcaceae</taxon>
        <taxon>Staphylococcus</taxon>
    </lineage>
</organism>
<dbReference type="GO" id="GO:0031388">
    <property type="term" value="P:organic acid phosphorylation"/>
    <property type="evidence" value="ECO:0007669"/>
    <property type="project" value="InterPro"/>
</dbReference>
<evidence type="ECO:0000256" key="2">
    <source>
        <dbReference type="ARBA" id="ARBA00022679"/>
    </source>
</evidence>